<feature type="chain" id="PRO_5017371895" evidence="1">
    <location>
        <begin position="20"/>
        <end position="149"/>
    </location>
</feature>
<dbReference type="PANTHER" id="PTHR12336">
    <property type="entry name" value="ADULT CUTICLE PROTEIN 1-RELATED"/>
    <property type="match status" value="1"/>
</dbReference>
<evidence type="ECO:0000313" key="2">
    <source>
        <dbReference type="EMBL" id="SPP79656.1"/>
    </source>
</evidence>
<proteinExistence type="predicted"/>
<keyword evidence="3" id="KW-1185">Reference proteome</keyword>
<feature type="signal peptide" evidence="1">
    <location>
        <begin position="1"/>
        <end position="19"/>
    </location>
</feature>
<sequence length="149" mass="14479">MKFAAAVVMLVCALIGAEASWNALQIAPGVSYVNSVAHGAGAWGGPWNGAWNGGWNGAWNGGWNGAWGAPAAVAVHAGAGAPWSLTGPGGWHGASVPGIALAQGPGLAAGHGHEGVYVAKTRGAIHTAPLAGHINSATSVNVAPAPGTL</sequence>
<dbReference type="OMA" id="AWNNGWA"/>
<dbReference type="InterPro" id="IPR031874">
    <property type="entry name" value="Cuticle_Acp1"/>
</dbReference>
<dbReference type="Pfam" id="PF15955">
    <property type="entry name" value="Cuticle_4"/>
    <property type="match status" value="1"/>
</dbReference>
<evidence type="ECO:0000313" key="3">
    <source>
        <dbReference type="Proteomes" id="UP000268350"/>
    </source>
</evidence>
<dbReference type="AlphaFoldDB" id="A0A3B0K223"/>
<evidence type="ECO:0000256" key="1">
    <source>
        <dbReference type="SAM" id="SignalP"/>
    </source>
</evidence>
<dbReference type="OrthoDB" id="7743350at2759"/>
<protein>
    <submittedName>
        <fullName evidence="2">Blast:Adult cuticle protein 1</fullName>
    </submittedName>
</protein>
<name>A0A3B0K223_DROGU</name>
<accession>A0A3B0K223</accession>
<dbReference type="PANTHER" id="PTHR12336:SF0">
    <property type="entry name" value="ADULT CUTICLE PROTEIN 1-RELATED"/>
    <property type="match status" value="1"/>
</dbReference>
<reference evidence="3" key="1">
    <citation type="submission" date="2018-01" db="EMBL/GenBank/DDBJ databases">
        <authorList>
            <person name="Alioto T."/>
            <person name="Alioto T."/>
        </authorList>
    </citation>
    <scope>NUCLEOTIDE SEQUENCE [LARGE SCALE GENOMIC DNA]</scope>
</reference>
<organism evidence="2 3">
    <name type="scientific">Drosophila guanche</name>
    <name type="common">Fruit fly</name>
    <dbReference type="NCBI Taxonomy" id="7266"/>
    <lineage>
        <taxon>Eukaryota</taxon>
        <taxon>Metazoa</taxon>
        <taxon>Ecdysozoa</taxon>
        <taxon>Arthropoda</taxon>
        <taxon>Hexapoda</taxon>
        <taxon>Insecta</taxon>
        <taxon>Pterygota</taxon>
        <taxon>Neoptera</taxon>
        <taxon>Endopterygota</taxon>
        <taxon>Diptera</taxon>
        <taxon>Brachycera</taxon>
        <taxon>Muscomorpha</taxon>
        <taxon>Ephydroidea</taxon>
        <taxon>Drosophilidae</taxon>
        <taxon>Drosophila</taxon>
        <taxon>Sophophora</taxon>
    </lineage>
</organism>
<dbReference type="Proteomes" id="UP000268350">
    <property type="component" value="Unassembled WGS sequence"/>
</dbReference>
<keyword evidence="1" id="KW-0732">Signal</keyword>
<gene>
    <name evidence="2" type="ORF">DGUA_6G012540</name>
</gene>
<dbReference type="STRING" id="7266.A0A3B0K223"/>
<dbReference type="EMBL" id="OUUW01000004">
    <property type="protein sequence ID" value="SPP79656.1"/>
    <property type="molecule type" value="Genomic_DNA"/>
</dbReference>